<evidence type="ECO:0000313" key="3">
    <source>
        <dbReference type="EMBL" id="WFG38296.1"/>
    </source>
</evidence>
<dbReference type="Gene3D" id="3.40.50.720">
    <property type="entry name" value="NAD(P)-binding Rossmann-like Domain"/>
    <property type="match status" value="1"/>
</dbReference>
<reference evidence="4" key="3">
    <citation type="submission" date="2023-06" db="EMBL/GenBank/DDBJ databases">
        <title>Pangenomics reveal diversification of enzyme families and niche specialization in globally abundant SAR202 bacteria.</title>
        <authorList>
            <person name="Saw J.H.W."/>
        </authorList>
    </citation>
    <scope>NUCLEOTIDE SEQUENCE [LARGE SCALE GENOMIC DNA]</scope>
    <source>
        <strain evidence="4">JH1073</strain>
    </source>
</reference>
<gene>
    <name evidence="2" type="ORF">GKO46_07285</name>
    <name evidence="3" type="ORF">GKO48_01290</name>
</gene>
<evidence type="ECO:0000259" key="1">
    <source>
        <dbReference type="SMART" id="SM00881"/>
    </source>
</evidence>
<dbReference type="PANTHER" id="PTHR33303">
    <property type="entry name" value="CYTOPLASMIC PROTEIN-RELATED"/>
    <property type="match status" value="1"/>
</dbReference>
<evidence type="ECO:0000313" key="5">
    <source>
        <dbReference type="Proteomes" id="UP001321249"/>
    </source>
</evidence>
<dbReference type="AlphaFoldDB" id="A0AAJ5ZGD1"/>
<sequence length="139" mass="15608">MFSNPPTSEIRSILTESKTIAVVGISDREDRASKYVSEYMQREGYTIYPVNPRLDEWNGLKVYDSVAEVPAQIDIVNVFRRSSEVLPPARDAVVADAKVLWLQQGIFNEQAADIVDQAGIRAIMNSCIMVEHKSMKLGF</sequence>
<dbReference type="Pfam" id="PF13380">
    <property type="entry name" value="CoA_binding_2"/>
    <property type="match status" value="1"/>
</dbReference>
<name>A0AAJ5ZGD1_9CHLR</name>
<evidence type="ECO:0000313" key="2">
    <source>
        <dbReference type="EMBL" id="MDG0866876.1"/>
    </source>
</evidence>
<reference evidence="4 5" key="1">
    <citation type="submission" date="2019-11" db="EMBL/GenBank/DDBJ databases">
        <authorList>
            <person name="Cho J.-C."/>
        </authorList>
    </citation>
    <scope>NUCLEOTIDE SEQUENCE [LARGE SCALE GENOMIC DNA]</scope>
    <source>
        <strain evidence="3 4">JH1073</strain>
        <strain evidence="2 5">JH702</strain>
    </source>
</reference>
<organism evidence="3 4">
    <name type="scientific">Candidatus Lucifugimonas marina</name>
    <dbReference type="NCBI Taxonomy" id="3038979"/>
    <lineage>
        <taxon>Bacteria</taxon>
        <taxon>Bacillati</taxon>
        <taxon>Chloroflexota</taxon>
        <taxon>Dehalococcoidia</taxon>
        <taxon>SAR202 cluster</taxon>
        <taxon>Candidatus Lucifugimonadales</taxon>
        <taxon>Candidatus Lucifugimonadaceae</taxon>
        <taxon>Candidatus Lucifugimonas</taxon>
    </lineage>
</organism>
<dbReference type="SMART" id="SM00881">
    <property type="entry name" value="CoA_binding"/>
    <property type="match status" value="1"/>
</dbReference>
<dbReference type="EMBL" id="WMBE01000002">
    <property type="protein sequence ID" value="MDG0866876.1"/>
    <property type="molecule type" value="Genomic_DNA"/>
</dbReference>
<dbReference type="Proteomes" id="UP001219901">
    <property type="component" value="Chromosome"/>
</dbReference>
<feature type="domain" description="CoA-binding" evidence="1">
    <location>
        <begin position="13"/>
        <end position="106"/>
    </location>
</feature>
<evidence type="ECO:0000313" key="4">
    <source>
        <dbReference type="Proteomes" id="UP001219901"/>
    </source>
</evidence>
<dbReference type="EMBL" id="CP046147">
    <property type="protein sequence ID" value="WFG38296.1"/>
    <property type="molecule type" value="Genomic_DNA"/>
</dbReference>
<proteinExistence type="predicted"/>
<reference evidence="3" key="2">
    <citation type="journal article" date="2023" name="Nat. Commun.">
        <title>Cultivation of marine bacteria of the SAR202 clade.</title>
        <authorList>
            <person name="Lim Y."/>
            <person name="Seo J.H."/>
            <person name="Giovannoni S.J."/>
            <person name="Kang I."/>
            <person name="Cho J.C."/>
        </authorList>
    </citation>
    <scope>NUCLEOTIDE SEQUENCE</scope>
    <source>
        <strain evidence="3">JH1073</strain>
    </source>
</reference>
<dbReference type="Proteomes" id="UP001321249">
    <property type="component" value="Unassembled WGS sequence"/>
</dbReference>
<protein>
    <submittedName>
        <fullName evidence="3">CoA-binding protein</fullName>
    </submittedName>
</protein>
<accession>A0AAJ5ZGD1</accession>
<dbReference type="PANTHER" id="PTHR33303:SF2">
    <property type="entry name" value="COA-BINDING DOMAIN-CONTAINING PROTEIN"/>
    <property type="match status" value="1"/>
</dbReference>
<dbReference type="InterPro" id="IPR036291">
    <property type="entry name" value="NAD(P)-bd_dom_sf"/>
</dbReference>
<dbReference type="InterPro" id="IPR003781">
    <property type="entry name" value="CoA-bd"/>
</dbReference>
<dbReference type="SUPFAM" id="SSF51735">
    <property type="entry name" value="NAD(P)-binding Rossmann-fold domains"/>
    <property type="match status" value="1"/>
</dbReference>
<keyword evidence="4" id="KW-1185">Reference proteome</keyword>
<dbReference type="RefSeq" id="WP_342824687.1">
    <property type="nucleotide sequence ID" value="NZ_CP046146.1"/>
</dbReference>